<dbReference type="GO" id="GO:0016887">
    <property type="term" value="F:ATP hydrolysis activity"/>
    <property type="evidence" value="ECO:0007669"/>
    <property type="project" value="InterPro"/>
</dbReference>
<dbReference type="PANTHER" id="PTHR19229">
    <property type="entry name" value="ATP-BINDING CASSETTE TRANSPORTER SUBFAMILY A ABCA"/>
    <property type="match status" value="1"/>
</dbReference>
<dbReference type="CDD" id="cd03263">
    <property type="entry name" value="ABC_subfamily_A"/>
    <property type="match status" value="1"/>
</dbReference>
<evidence type="ECO:0000256" key="4">
    <source>
        <dbReference type="ARBA" id="ARBA00022741"/>
    </source>
</evidence>
<feature type="transmembrane region" description="Helical" evidence="8">
    <location>
        <begin position="379"/>
        <end position="401"/>
    </location>
</feature>
<evidence type="ECO:0000313" key="10">
    <source>
        <dbReference type="EMBL" id="CAD6265542.1"/>
    </source>
</evidence>
<keyword evidence="11" id="KW-1185">Reference proteome</keyword>
<dbReference type="InterPro" id="IPR017871">
    <property type="entry name" value="ABC_transporter-like_CS"/>
</dbReference>
<evidence type="ECO:0000256" key="1">
    <source>
        <dbReference type="ARBA" id="ARBA00004141"/>
    </source>
</evidence>
<evidence type="ECO:0000256" key="3">
    <source>
        <dbReference type="ARBA" id="ARBA00022692"/>
    </source>
</evidence>
<keyword evidence="5" id="KW-0067">ATP-binding</keyword>
<evidence type="ECO:0000259" key="9">
    <source>
        <dbReference type="PROSITE" id="PS50893"/>
    </source>
</evidence>
<keyword evidence="3 8" id="KW-0812">Transmembrane</keyword>
<dbReference type="Gene3D" id="3.40.50.300">
    <property type="entry name" value="P-loop containing nucleotide triphosphate hydrolases"/>
    <property type="match status" value="1"/>
</dbReference>
<dbReference type="Pfam" id="PF00005">
    <property type="entry name" value="ABC_tran"/>
    <property type="match status" value="1"/>
</dbReference>
<dbReference type="EMBL" id="CAJGYO010000013">
    <property type="protein sequence ID" value="CAD6265542.1"/>
    <property type="molecule type" value="Genomic_DNA"/>
</dbReference>
<dbReference type="GO" id="GO:0005524">
    <property type="term" value="F:ATP binding"/>
    <property type="evidence" value="ECO:0007669"/>
    <property type="project" value="UniProtKB-KW"/>
</dbReference>
<dbReference type="GO" id="GO:0005319">
    <property type="term" value="F:lipid transporter activity"/>
    <property type="evidence" value="ECO:0007669"/>
    <property type="project" value="TreeGrafter"/>
</dbReference>
<evidence type="ECO:0000256" key="5">
    <source>
        <dbReference type="ARBA" id="ARBA00022840"/>
    </source>
</evidence>
<dbReference type="GO" id="GO:0140359">
    <property type="term" value="F:ABC-type transporter activity"/>
    <property type="evidence" value="ECO:0007669"/>
    <property type="project" value="InterPro"/>
</dbReference>
<dbReference type="InterPro" id="IPR027417">
    <property type="entry name" value="P-loop_NTPase"/>
</dbReference>
<accession>A0A811R651</accession>
<sequence>MQNVVDMELGKPQFRCGCACVRRDTGTGACAATECGIQYSTPTQAPICTVPTPQRWPALVQVPDAQAHRLWCQASGSEQDCPVTVLLTGGNLQLSQALGMGMFPTLTPGAIATNSSNFFDDLSSVVPLGSSAPPAHVLYVEPAFAPNETLYVLQPQCLWNSGTASATYNGLPLQYYVQCVQALPLWCDNSSVINHQLFNGYKGANEWGTSNEFLAGYDFLDTSMTSLQVYISYNSTFSRDDDDDGSMPVLRVPRLVNMASTAYLKLLLGADAKMDLDYLKEMPKPETKMRMDLTPLLDPLFFTWVVQLLLPVTVTLLVYEKEHKLRLMMKMHGLKNAPYWLITYAYFLCLSTAYITLLVIFGSLLGLDIFRLNSYGVQFIFYFTYINLQIVLAFLFASFFSSTKTASVISYIYVFGSGLLADALFVYYIQDTTFPYKWLVTMEFFPAFSLYRGIYDLAGYAYAGRYLGNPGMQWMDLNDPLNGMKDVLLLMSAEWILLIPVAFLLDHWPVWQWHPLSLYRLLSKKHSQLSGTLNEVNSKSTRVSIDMAKPDVFLECEVVERLLKKVGKRRSMVVCHNMKKLYPGKNGNPDKVAVRGLSLALPRGQCFGMLGPSGSGKTSFMNMMIGLQMPSYGTAYIDGMDLRKDMDEIYANIGVCPQHDLLWETMTGREHLMFYGRMKNLTGVALTKAVEESLKSVNLFHSGFGDKSASTYSGGMKRRLSVAIALIGNPKVVYMDELSTGLDPASRRYLWNAVKQAKKNSTIILTKEAKVTMLMQLKARYGGTWTLTIMTEPLHEGEVEELVNQLSPGASRIYSLSGTQKFTLLRREVGLDGVFRVVEMARRAFPVLGWGVAGATLEDAFIRVVKDAQVFDDMS</sequence>
<feature type="transmembrane region" description="Helical" evidence="8">
    <location>
        <begin position="408"/>
        <end position="429"/>
    </location>
</feature>
<dbReference type="Proteomes" id="UP000604825">
    <property type="component" value="Unassembled WGS sequence"/>
</dbReference>
<keyword evidence="7 8" id="KW-0472">Membrane</keyword>
<feature type="domain" description="ABC transporter" evidence="9">
    <location>
        <begin position="573"/>
        <end position="815"/>
    </location>
</feature>
<dbReference type="Pfam" id="PF12698">
    <property type="entry name" value="ABC2_membrane_3"/>
    <property type="match status" value="1"/>
</dbReference>
<feature type="transmembrane region" description="Helical" evidence="8">
    <location>
        <begin position="449"/>
        <end position="467"/>
    </location>
</feature>
<feature type="transmembrane region" description="Helical" evidence="8">
    <location>
        <begin position="300"/>
        <end position="319"/>
    </location>
</feature>
<name>A0A811R651_9POAL</name>
<comment type="similarity">
    <text evidence="2">Belongs to the ABC transporter superfamily. ABCA family. CPR flippase (TC 3.A.1.211) subfamily.</text>
</comment>
<dbReference type="InterPro" id="IPR003439">
    <property type="entry name" value="ABC_transporter-like_ATP-bd"/>
</dbReference>
<evidence type="ECO:0000256" key="6">
    <source>
        <dbReference type="ARBA" id="ARBA00022989"/>
    </source>
</evidence>
<keyword evidence="4" id="KW-0547">Nucleotide-binding</keyword>
<organism evidence="10 11">
    <name type="scientific">Miscanthus lutarioriparius</name>
    <dbReference type="NCBI Taxonomy" id="422564"/>
    <lineage>
        <taxon>Eukaryota</taxon>
        <taxon>Viridiplantae</taxon>
        <taxon>Streptophyta</taxon>
        <taxon>Embryophyta</taxon>
        <taxon>Tracheophyta</taxon>
        <taxon>Spermatophyta</taxon>
        <taxon>Magnoliopsida</taxon>
        <taxon>Liliopsida</taxon>
        <taxon>Poales</taxon>
        <taxon>Poaceae</taxon>
        <taxon>PACMAD clade</taxon>
        <taxon>Panicoideae</taxon>
        <taxon>Andropogonodae</taxon>
        <taxon>Andropogoneae</taxon>
        <taxon>Saccharinae</taxon>
        <taxon>Miscanthus</taxon>
    </lineage>
</organism>
<dbReference type="OrthoDB" id="656790at2759"/>
<dbReference type="PROSITE" id="PS50893">
    <property type="entry name" value="ABC_TRANSPORTER_2"/>
    <property type="match status" value="1"/>
</dbReference>
<evidence type="ECO:0000256" key="7">
    <source>
        <dbReference type="ARBA" id="ARBA00023136"/>
    </source>
</evidence>
<feature type="transmembrane region" description="Helical" evidence="8">
    <location>
        <begin position="339"/>
        <end position="367"/>
    </location>
</feature>
<feature type="transmembrane region" description="Helical" evidence="8">
    <location>
        <begin position="487"/>
        <end position="505"/>
    </location>
</feature>
<dbReference type="InterPro" id="IPR026082">
    <property type="entry name" value="ABCA"/>
</dbReference>
<proteinExistence type="inferred from homology"/>
<dbReference type="PROSITE" id="PS00211">
    <property type="entry name" value="ABC_TRANSPORTER_1"/>
    <property type="match status" value="1"/>
</dbReference>
<protein>
    <recommendedName>
        <fullName evidence="9">ABC transporter domain-containing protein</fullName>
    </recommendedName>
</protein>
<reference evidence="10" key="1">
    <citation type="submission" date="2020-10" db="EMBL/GenBank/DDBJ databases">
        <authorList>
            <person name="Han B."/>
            <person name="Lu T."/>
            <person name="Zhao Q."/>
            <person name="Huang X."/>
            <person name="Zhao Y."/>
        </authorList>
    </citation>
    <scope>NUCLEOTIDE SEQUENCE</scope>
</reference>
<dbReference type="Pfam" id="PF24526">
    <property type="entry name" value="ABCA12_C"/>
    <property type="match status" value="1"/>
</dbReference>
<gene>
    <name evidence="10" type="ORF">NCGR_LOCUS48847</name>
</gene>
<dbReference type="PANTHER" id="PTHR19229:SF141">
    <property type="entry name" value="OS08G0398350 PROTEIN"/>
    <property type="match status" value="1"/>
</dbReference>
<evidence type="ECO:0000313" key="11">
    <source>
        <dbReference type="Proteomes" id="UP000604825"/>
    </source>
</evidence>
<dbReference type="SUPFAM" id="SSF52540">
    <property type="entry name" value="P-loop containing nucleoside triphosphate hydrolases"/>
    <property type="match status" value="1"/>
</dbReference>
<dbReference type="AlphaFoldDB" id="A0A811R651"/>
<evidence type="ECO:0000256" key="8">
    <source>
        <dbReference type="SAM" id="Phobius"/>
    </source>
</evidence>
<comment type="caution">
    <text evidence="10">The sequence shown here is derived from an EMBL/GenBank/DDBJ whole genome shotgun (WGS) entry which is preliminary data.</text>
</comment>
<keyword evidence="6 8" id="KW-1133">Transmembrane helix</keyword>
<evidence type="ECO:0000256" key="2">
    <source>
        <dbReference type="ARBA" id="ARBA00008526"/>
    </source>
</evidence>
<dbReference type="SMART" id="SM00382">
    <property type="entry name" value="AAA"/>
    <property type="match status" value="1"/>
</dbReference>
<dbReference type="InterPro" id="IPR013525">
    <property type="entry name" value="ABC2_TM"/>
</dbReference>
<dbReference type="GO" id="GO:0016020">
    <property type="term" value="C:membrane"/>
    <property type="evidence" value="ECO:0007669"/>
    <property type="project" value="UniProtKB-SubCell"/>
</dbReference>
<dbReference type="InterPro" id="IPR003593">
    <property type="entry name" value="AAA+_ATPase"/>
</dbReference>
<comment type="subcellular location">
    <subcellularLocation>
        <location evidence="1">Membrane</location>
        <topology evidence="1">Multi-pass membrane protein</topology>
    </subcellularLocation>
</comment>